<keyword evidence="2" id="KW-1185">Reference proteome</keyword>
<sequence>MKASPISVASLSVCPPPVISESVFRCMEAYGSPSLMDASKSSALRNLTSAIFRGWKWEALNAKIGRWIRAAKVCIRVLFASEKNLCKQIFKDEEEVGVKDEEEDGGAYYTEQQVAQIWSENGGILPWNMQVL</sequence>
<dbReference type="EMBL" id="CM042034">
    <property type="protein sequence ID" value="KAI3763334.1"/>
    <property type="molecule type" value="Genomic_DNA"/>
</dbReference>
<evidence type="ECO:0000313" key="1">
    <source>
        <dbReference type="EMBL" id="KAI3763334.1"/>
    </source>
</evidence>
<gene>
    <name evidence="1" type="ORF">L1987_53788</name>
</gene>
<reference evidence="2" key="1">
    <citation type="journal article" date="2022" name="Mol. Ecol. Resour.">
        <title>The genomes of chicory, endive, great burdock and yacon provide insights into Asteraceae palaeo-polyploidization history and plant inulin production.</title>
        <authorList>
            <person name="Fan W."/>
            <person name="Wang S."/>
            <person name="Wang H."/>
            <person name="Wang A."/>
            <person name="Jiang F."/>
            <person name="Liu H."/>
            <person name="Zhao H."/>
            <person name="Xu D."/>
            <person name="Zhang Y."/>
        </authorList>
    </citation>
    <scope>NUCLEOTIDE SEQUENCE [LARGE SCALE GENOMIC DNA]</scope>
    <source>
        <strain evidence="2">cv. Yunnan</strain>
    </source>
</reference>
<proteinExistence type="predicted"/>
<accession>A0ACB9EWK0</accession>
<name>A0ACB9EWK0_9ASTR</name>
<evidence type="ECO:0000313" key="2">
    <source>
        <dbReference type="Proteomes" id="UP001056120"/>
    </source>
</evidence>
<reference evidence="1 2" key="2">
    <citation type="journal article" date="2022" name="Mol. Ecol. Resour.">
        <title>The genomes of chicory, endive, great burdock and yacon provide insights into Asteraceae paleo-polyploidization history and plant inulin production.</title>
        <authorList>
            <person name="Fan W."/>
            <person name="Wang S."/>
            <person name="Wang H."/>
            <person name="Wang A."/>
            <person name="Jiang F."/>
            <person name="Liu H."/>
            <person name="Zhao H."/>
            <person name="Xu D."/>
            <person name="Zhang Y."/>
        </authorList>
    </citation>
    <scope>NUCLEOTIDE SEQUENCE [LARGE SCALE GENOMIC DNA]</scope>
    <source>
        <strain evidence="2">cv. Yunnan</strain>
        <tissue evidence="1">Leaves</tissue>
    </source>
</reference>
<organism evidence="1 2">
    <name type="scientific">Smallanthus sonchifolius</name>
    <dbReference type="NCBI Taxonomy" id="185202"/>
    <lineage>
        <taxon>Eukaryota</taxon>
        <taxon>Viridiplantae</taxon>
        <taxon>Streptophyta</taxon>
        <taxon>Embryophyta</taxon>
        <taxon>Tracheophyta</taxon>
        <taxon>Spermatophyta</taxon>
        <taxon>Magnoliopsida</taxon>
        <taxon>eudicotyledons</taxon>
        <taxon>Gunneridae</taxon>
        <taxon>Pentapetalae</taxon>
        <taxon>asterids</taxon>
        <taxon>campanulids</taxon>
        <taxon>Asterales</taxon>
        <taxon>Asteraceae</taxon>
        <taxon>Asteroideae</taxon>
        <taxon>Heliantheae alliance</taxon>
        <taxon>Millerieae</taxon>
        <taxon>Smallanthus</taxon>
    </lineage>
</organism>
<protein>
    <submittedName>
        <fullName evidence="1">Uncharacterized protein</fullName>
    </submittedName>
</protein>
<dbReference type="Proteomes" id="UP001056120">
    <property type="component" value="Linkage Group LG17"/>
</dbReference>
<comment type="caution">
    <text evidence="1">The sequence shown here is derived from an EMBL/GenBank/DDBJ whole genome shotgun (WGS) entry which is preliminary data.</text>
</comment>